<dbReference type="EMBL" id="JBBKAM010000002">
    <property type="protein sequence ID" value="MEJ8644787.1"/>
    <property type="molecule type" value="Genomic_DNA"/>
</dbReference>
<evidence type="ECO:0000256" key="2">
    <source>
        <dbReference type="SAM" id="Phobius"/>
    </source>
</evidence>
<feature type="compositionally biased region" description="Basic and acidic residues" evidence="1">
    <location>
        <begin position="212"/>
        <end position="222"/>
    </location>
</feature>
<reference evidence="3 4" key="1">
    <citation type="submission" date="2024-03" db="EMBL/GenBank/DDBJ databases">
        <title>Novel Streptomyces species of biotechnological and ecological value are a feature of Machair soil.</title>
        <authorList>
            <person name="Prole J.R."/>
            <person name="Goodfellow M."/>
            <person name="Allenby N."/>
            <person name="Ward A.C."/>
        </authorList>
    </citation>
    <scope>NUCLEOTIDE SEQUENCE [LARGE SCALE GENOMIC DNA]</scope>
    <source>
        <strain evidence="3 4">MS1.HAVA.3</strain>
    </source>
</reference>
<evidence type="ECO:0000313" key="3">
    <source>
        <dbReference type="EMBL" id="MEJ8644787.1"/>
    </source>
</evidence>
<keyword evidence="2" id="KW-0812">Transmembrane</keyword>
<organism evidence="3 4">
    <name type="scientific">Streptomyces caledonius</name>
    <dbReference type="NCBI Taxonomy" id="3134107"/>
    <lineage>
        <taxon>Bacteria</taxon>
        <taxon>Bacillati</taxon>
        <taxon>Actinomycetota</taxon>
        <taxon>Actinomycetes</taxon>
        <taxon>Kitasatosporales</taxon>
        <taxon>Streptomycetaceae</taxon>
        <taxon>Streptomyces</taxon>
    </lineage>
</organism>
<evidence type="ECO:0008006" key="5">
    <source>
        <dbReference type="Google" id="ProtNLM"/>
    </source>
</evidence>
<accession>A0ABU8UA65</accession>
<proteinExistence type="predicted"/>
<feature type="transmembrane region" description="Helical" evidence="2">
    <location>
        <begin position="20"/>
        <end position="41"/>
    </location>
</feature>
<comment type="caution">
    <text evidence="3">The sequence shown here is derived from an EMBL/GenBank/DDBJ whole genome shotgun (WGS) entry which is preliminary data.</text>
</comment>
<gene>
    <name evidence="3" type="ORF">WKI68_32990</name>
</gene>
<dbReference type="Proteomes" id="UP001382904">
    <property type="component" value="Unassembled WGS sequence"/>
</dbReference>
<keyword evidence="2" id="KW-1133">Transmembrane helix</keyword>
<feature type="transmembrane region" description="Helical" evidence="2">
    <location>
        <begin position="146"/>
        <end position="176"/>
    </location>
</feature>
<evidence type="ECO:0000313" key="4">
    <source>
        <dbReference type="Proteomes" id="UP001382904"/>
    </source>
</evidence>
<sequence length="222" mass="23403">MQPFAPPRIPANELRPGRHWYATAAAIAVVLIVLGVFIGVYRFTNVIGAVDTDHQFANGDTVSLRLEPEREKTIWIKDRGPSAAQECSITGPGDPGLGDAGIDVFLTRDETWNPLYAIDVQRAGNYEVTCSSQGPSRYAIGDSGGFVGFVGGLILATALPVLGIGICAVIVLVTAVRRRGHGKRLLAERHGSGGGHPAQHSPGPGAGPVPADGERRPALRRS</sequence>
<keyword evidence="2" id="KW-0472">Membrane</keyword>
<protein>
    <recommendedName>
        <fullName evidence="5">Serine/arginine repetitive matrix protein 2</fullName>
    </recommendedName>
</protein>
<evidence type="ECO:0000256" key="1">
    <source>
        <dbReference type="SAM" id="MobiDB-lite"/>
    </source>
</evidence>
<feature type="region of interest" description="Disordered" evidence="1">
    <location>
        <begin position="187"/>
        <end position="222"/>
    </location>
</feature>
<name>A0ABU8UA65_9ACTN</name>
<keyword evidence="4" id="KW-1185">Reference proteome</keyword>